<protein>
    <submittedName>
        <fullName evidence="3">Dienelactone hydrolase</fullName>
    </submittedName>
</protein>
<dbReference type="Proteomes" id="UP000199548">
    <property type="component" value="Unassembled WGS sequence"/>
</dbReference>
<dbReference type="STRING" id="420953.SAMN05192543_10529"/>
<dbReference type="PANTHER" id="PTHR22946:SF9">
    <property type="entry name" value="POLYKETIDE TRANSFERASE AF380"/>
    <property type="match status" value="1"/>
</dbReference>
<dbReference type="Pfam" id="PF02129">
    <property type="entry name" value="Peptidase_S15"/>
    <property type="match status" value="1"/>
</dbReference>
<evidence type="ECO:0000256" key="1">
    <source>
        <dbReference type="ARBA" id="ARBA00022801"/>
    </source>
</evidence>
<reference evidence="3 4" key="1">
    <citation type="submission" date="2016-10" db="EMBL/GenBank/DDBJ databases">
        <authorList>
            <person name="de Groot N.N."/>
        </authorList>
    </citation>
    <scope>NUCLEOTIDE SEQUENCE [LARGE SCALE GENOMIC DNA]</scope>
    <source>
        <strain evidence="3 4">LMG 23650</strain>
    </source>
</reference>
<keyword evidence="4" id="KW-1185">Reference proteome</keyword>
<evidence type="ECO:0000313" key="3">
    <source>
        <dbReference type="EMBL" id="SFI98042.1"/>
    </source>
</evidence>
<dbReference type="PANTHER" id="PTHR22946">
    <property type="entry name" value="DIENELACTONE HYDROLASE DOMAIN-CONTAINING PROTEIN-RELATED"/>
    <property type="match status" value="1"/>
</dbReference>
<evidence type="ECO:0000259" key="2">
    <source>
        <dbReference type="Pfam" id="PF02129"/>
    </source>
</evidence>
<dbReference type="GO" id="GO:0052689">
    <property type="term" value="F:carboxylic ester hydrolase activity"/>
    <property type="evidence" value="ECO:0007669"/>
    <property type="project" value="UniProtKB-ARBA"/>
</dbReference>
<dbReference type="EMBL" id="FOQU01000005">
    <property type="protein sequence ID" value="SFI98042.1"/>
    <property type="molecule type" value="Genomic_DNA"/>
</dbReference>
<dbReference type="InterPro" id="IPR029058">
    <property type="entry name" value="AB_hydrolase_fold"/>
</dbReference>
<dbReference type="InterPro" id="IPR050261">
    <property type="entry name" value="FrsA_esterase"/>
</dbReference>
<sequence length="381" mass="41106">MELPTTVVCLHKCFASHSRSVLSITLSTLILALTTAFHPATAATLRDESVMVPKGHGLFHVELQTQIYAPTGDGPFPLVVINHGKDLGNPHFQQASAYYGQALEFVRRGYAVIVPMRQGFAGSGGFYLDSSCNVEDNGLAQADDVLAAIAYARTLPYIDATRIVVMGQSHGGLATMALGSRNPPGVLGLVNFAGGLHFENCPGSQRNLINAFGSYGKETRVPSLWMYGDNDSLFPPPLVQQMLSAYTGAGGHAQLIDFGTFESDAHAMFGSYAGTSIWLPAVAKFFRSLGLPFDIRSDLRADTHGPDVEDVRAVPYLKEDGRAGYRRFLWMAPPRAFALSTDGHWAWRVGKDASAQALAACSQHSNTPCELYAVGQELVKH</sequence>
<organism evidence="3 4">
    <name type="scientific">Paraburkholderia megapolitana</name>
    <dbReference type="NCBI Taxonomy" id="420953"/>
    <lineage>
        <taxon>Bacteria</taxon>
        <taxon>Pseudomonadati</taxon>
        <taxon>Pseudomonadota</taxon>
        <taxon>Betaproteobacteria</taxon>
        <taxon>Burkholderiales</taxon>
        <taxon>Burkholderiaceae</taxon>
        <taxon>Paraburkholderia</taxon>
    </lineage>
</organism>
<keyword evidence="1 3" id="KW-0378">Hydrolase</keyword>
<feature type="domain" description="Xaa-Pro dipeptidyl-peptidase-like" evidence="2">
    <location>
        <begin position="61"/>
        <end position="186"/>
    </location>
</feature>
<gene>
    <name evidence="3" type="ORF">SAMN05192543_10529</name>
</gene>
<name>A0A1I3MM76_9BURK</name>
<dbReference type="RefSeq" id="WP_170275822.1">
    <property type="nucleotide sequence ID" value="NZ_CP041745.1"/>
</dbReference>
<dbReference type="SUPFAM" id="SSF53474">
    <property type="entry name" value="alpha/beta-Hydrolases"/>
    <property type="match status" value="1"/>
</dbReference>
<dbReference type="InterPro" id="IPR000383">
    <property type="entry name" value="Xaa-Pro-like_dom"/>
</dbReference>
<dbReference type="AlphaFoldDB" id="A0A1I3MM76"/>
<accession>A0A1I3MM76</accession>
<evidence type="ECO:0000313" key="4">
    <source>
        <dbReference type="Proteomes" id="UP000199548"/>
    </source>
</evidence>
<proteinExistence type="predicted"/>
<dbReference type="Gene3D" id="3.40.50.1820">
    <property type="entry name" value="alpha/beta hydrolase"/>
    <property type="match status" value="1"/>
</dbReference>